<name>A0A558BR44_9BACT</name>
<comment type="caution">
    <text evidence="1">The sequence shown here is derived from an EMBL/GenBank/DDBJ whole genome shotgun (WGS) entry which is preliminary data.</text>
</comment>
<dbReference type="OrthoDB" id="4158605at2"/>
<evidence type="ECO:0000313" key="2">
    <source>
        <dbReference type="Proteomes" id="UP000317624"/>
    </source>
</evidence>
<evidence type="ECO:0008006" key="3">
    <source>
        <dbReference type="Google" id="ProtNLM"/>
    </source>
</evidence>
<reference evidence="1 2" key="1">
    <citation type="submission" date="2019-07" db="EMBL/GenBank/DDBJ databases">
        <title>Hymenobacter sp. straun FUR1 Genome sequencing and assembly.</title>
        <authorList>
            <person name="Chhetri G."/>
        </authorList>
    </citation>
    <scope>NUCLEOTIDE SEQUENCE [LARGE SCALE GENOMIC DNA]</scope>
    <source>
        <strain evidence="1 2">Fur1</strain>
    </source>
</reference>
<protein>
    <recommendedName>
        <fullName evidence="3">DUF4261 domain-containing protein</fullName>
    </recommendedName>
</protein>
<accession>A0A558BR44</accession>
<keyword evidence="2" id="KW-1185">Reference proteome</keyword>
<sequence>MQTILCIPGPWANQTELITALVQARKGEYLFAGSILAHFPADTHFLLEFYDADPELPTAFQRAGLFSAMSEEALAAVANHRTVAYLLTRPDQPVSIAGARAVAQAAAALLDAGGVAVKVETAGKAFEAAKWHELLASKGNESLWELFVAVAIKAADGACFTCGMHNLGLKDALVRNLPTADAIQVLREFTYFAVTEHPELAVGHTFSLAAEAPIYHLAEVTPQPYADHPDFKNPFGMWELRAKQPQQGAWNKWFSKN</sequence>
<proteinExistence type="predicted"/>
<dbReference type="RefSeq" id="WP_144849403.1">
    <property type="nucleotide sequence ID" value="NZ_VMRJ01000004.1"/>
</dbReference>
<evidence type="ECO:0000313" key="1">
    <source>
        <dbReference type="EMBL" id="TVT38990.1"/>
    </source>
</evidence>
<dbReference type="EMBL" id="VMRJ01000004">
    <property type="protein sequence ID" value="TVT38990.1"/>
    <property type="molecule type" value="Genomic_DNA"/>
</dbReference>
<dbReference type="AlphaFoldDB" id="A0A558BR44"/>
<dbReference type="Proteomes" id="UP000317624">
    <property type="component" value="Unassembled WGS sequence"/>
</dbReference>
<gene>
    <name evidence="1" type="ORF">FNT36_15065</name>
</gene>
<organism evidence="1 2">
    <name type="scientific">Hymenobacter setariae</name>
    <dbReference type="NCBI Taxonomy" id="2594794"/>
    <lineage>
        <taxon>Bacteria</taxon>
        <taxon>Pseudomonadati</taxon>
        <taxon>Bacteroidota</taxon>
        <taxon>Cytophagia</taxon>
        <taxon>Cytophagales</taxon>
        <taxon>Hymenobacteraceae</taxon>
        <taxon>Hymenobacter</taxon>
    </lineage>
</organism>